<dbReference type="Proteomes" id="UP000321735">
    <property type="component" value="Chromosome"/>
</dbReference>
<dbReference type="RefSeq" id="WP_208742624.1">
    <property type="nucleotide sequence ID" value="NZ_CP031778.1"/>
</dbReference>
<reference evidence="2 3" key="1">
    <citation type="journal article" date="2019" name="Ecotoxicol. Environ. Saf.">
        <title>Microbial characterization of heavy metal resistant bacterial strains isolated from an electroplating wastewater treatment plant.</title>
        <authorList>
            <person name="Cai X."/>
            <person name="Zheng X."/>
            <person name="Zhang D."/>
            <person name="Iqbal W."/>
            <person name="Liu C."/>
            <person name="Yang B."/>
            <person name="Zhao X."/>
            <person name="Lu X."/>
            <person name="Mao Y."/>
        </authorList>
    </citation>
    <scope>NUCLEOTIDE SEQUENCE [LARGE SCALE GENOMIC DNA]</scope>
    <source>
        <strain evidence="2 3">Co1-1</strain>
    </source>
</reference>
<name>A0A9X7M243_BACCE</name>
<keyword evidence="1" id="KW-1133">Transmembrane helix</keyword>
<proteinExistence type="predicted"/>
<protein>
    <submittedName>
        <fullName evidence="2">Uncharacterized protein</fullName>
    </submittedName>
</protein>
<keyword evidence="1" id="KW-0812">Transmembrane</keyword>
<accession>A0A9X7M243</accession>
<evidence type="ECO:0000313" key="3">
    <source>
        <dbReference type="Proteomes" id="UP000321735"/>
    </source>
</evidence>
<feature type="transmembrane region" description="Helical" evidence="1">
    <location>
        <begin position="54"/>
        <end position="74"/>
    </location>
</feature>
<keyword evidence="1" id="KW-0472">Membrane</keyword>
<sequence>MEPEKQLVRTWMIQIMVASVVLYGGAVYLLQAIDRLMERMNGFELMRVMKMCDSILLYGVLPFVVSGMLILLWVENAAEEEER</sequence>
<evidence type="ECO:0000313" key="2">
    <source>
        <dbReference type="EMBL" id="QDZ76618.1"/>
    </source>
</evidence>
<dbReference type="AlphaFoldDB" id="A0A9X7M243"/>
<evidence type="ECO:0000256" key="1">
    <source>
        <dbReference type="SAM" id="Phobius"/>
    </source>
</evidence>
<dbReference type="EMBL" id="CP031778">
    <property type="protein sequence ID" value="QDZ76618.1"/>
    <property type="molecule type" value="Genomic_DNA"/>
</dbReference>
<gene>
    <name evidence="2" type="ORF">D0437_27645</name>
</gene>
<organism evidence="2 3">
    <name type="scientific">Bacillus cereus</name>
    <dbReference type="NCBI Taxonomy" id="1396"/>
    <lineage>
        <taxon>Bacteria</taxon>
        <taxon>Bacillati</taxon>
        <taxon>Bacillota</taxon>
        <taxon>Bacilli</taxon>
        <taxon>Bacillales</taxon>
        <taxon>Bacillaceae</taxon>
        <taxon>Bacillus</taxon>
        <taxon>Bacillus cereus group</taxon>
    </lineage>
</organism>
<feature type="transmembrane region" description="Helical" evidence="1">
    <location>
        <begin position="12"/>
        <end position="33"/>
    </location>
</feature>